<reference evidence="2" key="1">
    <citation type="submission" date="2021-04" db="EMBL/GenBank/DDBJ databases">
        <authorList>
            <person name="Pira H."/>
            <person name="Risdian C."/>
            <person name="Wink J."/>
        </authorList>
    </citation>
    <scope>NUCLEOTIDE SEQUENCE</scope>
    <source>
        <strain evidence="2">WH158</strain>
    </source>
</reference>
<name>A0A9X1F662_9SPHN</name>
<feature type="transmembrane region" description="Helical" evidence="1">
    <location>
        <begin position="54"/>
        <end position="79"/>
    </location>
</feature>
<dbReference type="EMBL" id="JAGSPC010000001">
    <property type="protein sequence ID" value="MBV7260013.1"/>
    <property type="molecule type" value="Genomic_DNA"/>
</dbReference>
<evidence type="ECO:0000313" key="3">
    <source>
        <dbReference type="Proteomes" id="UP001138681"/>
    </source>
</evidence>
<keyword evidence="1" id="KW-0812">Transmembrane</keyword>
<dbReference type="Proteomes" id="UP001138681">
    <property type="component" value="Unassembled WGS sequence"/>
</dbReference>
<feature type="transmembrane region" description="Helical" evidence="1">
    <location>
        <begin position="6"/>
        <end position="21"/>
    </location>
</feature>
<proteinExistence type="predicted"/>
<sequence>MAFLGSYAVGFPIALLVYFLAGEQLARWPSTIFVIGVLSAVMITLASFTLADRYAALLFGGGSLFAALTYATLGWFWVIKPQQEALLAKA</sequence>
<keyword evidence="1" id="KW-0472">Membrane</keyword>
<evidence type="ECO:0000256" key="1">
    <source>
        <dbReference type="SAM" id="Phobius"/>
    </source>
</evidence>
<evidence type="ECO:0000313" key="2">
    <source>
        <dbReference type="EMBL" id="MBV7260013.1"/>
    </source>
</evidence>
<accession>A0A9X1F662</accession>
<dbReference type="AlphaFoldDB" id="A0A9X1F662"/>
<comment type="caution">
    <text evidence="2">The sequence shown here is derived from an EMBL/GenBank/DDBJ whole genome shotgun (WGS) entry which is preliminary data.</text>
</comment>
<feature type="transmembrane region" description="Helical" evidence="1">
    <location>
        <begin position="28"/>
        <end position="48"/>
    </location>
</feature>
<gene>
    <name evidence="2" type="ORF">KCG46_10580</name>
</gene>
<dbReference type="RefSeq" id="WP_218405182.1">
    <property type="nucleotide sequence ID" value="NZ_JAGSPC010000001.1"/>
</dbReference>
<keyword evidence="3" id="KW-1185">Reference proteome</keyword>
<protein>
    <submittedName>
        <fullName evidence="2">Uncharacterized protein</fullName>
    </submittedName>
</protein>
<keyword evidence="1" id="KW-1133">Transmembrane helix</keyword>
<organism evidence="2 3">
    <name type="scientific">Erythrobacter crassostreae</name>
    <dbReference type="NCBI Taxonomy" id="2828328"/>
    <lineage>
        <taxon>Bacteria</taxon>
        <taxon>Pseudomonadati</taxon>
        <taxon>Pseudomonadota</taxon>
        <taxon>Alphaproteobacteria</taxon>
        <taxon>Sphingomonadales</taxon>
        <taxon>Erythrobacteraceae</taxon>
        <taxon>Erythrobacter/Porphyrobacter group</taxon>
        <taxon>Erythrobacter</taxon>
    </lineage>
</organism>